<dbReference type="Gramene" id="TVU44783">
    <property type="protein sequence ID" value="TVU44783"/>
    <property type="gene ID" value="EJB05_04239"/>
</dbReference>
<accession>A0A5J9W9X8</accession>
<dbReference type="PANTHER" id="PTHR35828">
    <property type="entry name" value="OS08G0203800 PROTEIN-RELATED"/>
    <property type="match status" value="1"/>
</dbReference>
<dbReference type="InterPro" id="IPR056016">
    <property type="entry name" value="DUF7595"/>
</dbReference>
<dbReference type="Proteomes" id="UP000324897">
    <property type="component" value="Chromosome 5"/>
</dbReference>
<dbReference type="InterPro" id="IPR001810">
    <property type="entry name" value="F-box_dom"/>
</dbReference>
<dbReference type="EMBL" id="RWGY01000004">
    <property type="protein sequence ID" value="TVU44783.1"/>
    <property type="molecule type" value="Genomic_DNA"/>
</dbReference>
<keyword evidence="5" id="KW-1185">Reference proteome</keyword>
<comment type="caution">
    <text evidence="3">The sequence shown here is derived from an EMBL/GenBank/DDBJ whole genome shotgun (WGS) entry which is preliminary data.</text>
</comment>
<feature type="domain" description="F-box" evidence="1">
    <location>
        <begin position="42"/>
        <end position="84"/>
    </location>
</feature>
<dbReference type="InterPro" id="IPR036047">
    <property type="entry name" value="F-box-like_dom_sf"/>
</dbReference>
<proteinExistence type="predicted"/>
<dbReference type="PANTHER" id="PTHR35828:SF3">
    <property type="entry name" value="OS03G0775900 PROTEIN"/>
    <property type="match status" value="1"/>
</dbReference>
<organism evidence="3 5">
    <name type="scientific">Eragrostis curvula</name>
    <name type="common">weeping love grass</name>
    <dbReference type="NCBI Taxonomy" id="38414"/>
    <lineage>
        <taxon>Eukaryota</taxon>
        <taxon>Viridiplantae</taxon>
        <taxon>Streptophyta</taxon>
        <taxon>Embryophyta</taxon>
        <taxon>Tracheophyta</taxon>
        <taxon>Spermatophyta</taxon>
        <taxon>Magnoliopsida</taxon>
        <taxon>Liliopsida</taxon>
        <taxon>Poales</taxon>
        <taxon>Poaceae</taxon>
        <taxon>PACMAD clade</taxon>
        <taxon>Chloridoideae</taxon>
        <taxon>Eragrostideae</taxon>
        <taxon>Eragrostidinae</taxon>
        <taxon>Eragrostis</taxon>
    </lineage>
</organism>
<dbReference type="SUPFAM" id="SSF81383">
    <property type="entry name" value="F-box domain"/>
    <property type="match status" value="1"/>
</dbReference>
<dbReference type="Pfam" id="PF24523">
    <property type="entry name" value="DUF7595"/>
    <property type="match status" value="1"/>
</dbReference>
<dbReference type="AlphaFoldDB" id="A0A5J9W9X8"/>
<dbReference type="OrthoDB" id="692426at2759"/>
<evidence type="ECO:0000313" key="3">
    <source>
        <dbReference type="EMBL" id="TVU44771.1"/>
    </source>
</evidence>
<dbReference type="Pfam" id="PF12937">
    <property type="entry name" value="F-box-like"/>
    <property type="match status" value="1"/>
</dbReference>
<dbReference type="CDD" id="cd09917">
    <property type="entry name" value="F-box_SF"/>
    <property type="match status" value="1"/>
</dbReference>
<dbReference type="EMBL" id="RWGY01000004">
    <property type="protein sequence ID" value="TVU44771.1"/>
    <property type="molecule type" value="Genomic_DNA"/>
</dbReference>
<feature type="domain" description="DUF7595" evidence="2">
    <location>
        <begin position="98"/>
        <end position="400"/>
    </location>
</feature>
<reference evidence="3 5" key="1">
    <citation type="journal article" date="2019" name="Sci. Rep.">
        <title>A high-quality genome of Eragrostis curvula grass provides insights into Poaceae evolution and supports new strategies to enhance forage quality.</title>
        <authorList>
            <person name="Carballo J."/>
            <person name="Santos B.A.C.M."/>
            <person name="Zappacosta D."/>
            <person name="Garbus I."/>
            <person name="Selva J.P."/>
            <person name="Gallo C.A."/>
            <person name="Diaz A."/>
            <person name="Albertini E."/>
            <person name="Caccamo M."/>
            <person name="Echenique V."/>
        </authorList>
    </citation>
    <scope>NUCLEOTIDE SEQUENCE [LARGE SCALE GENOMIC DNA]</scope>
    <source>
        <strain evidence="5">cv. Victoria</strain>
        <tissue evidence="3">Leaf</tissue>
    </source>
</reference>
<dbReference type="Gramene" id="TVU44771">
    <property type="protein sequence ID" value="TVU44771"/>
    <property type="gene ID" value="EJB05_04227"/>
</dbReference>
<evidence type="ECO:0000259" key="2">
    <source>
        <dbReference type="Pfam" id="PF24523"/>
    </source>
</evidence>
<evidence type="ECO:0008006" key="6">
    <source>
        <dbReference type="Google" id="ProtNLM"/>
    </source>
</evidence>
<feature type="non-terminal residue" evidence="3">
    <location>
        <position position="1"/>
    </location>
</feature>
<sequence length="400" mass="45162">MTPVRSSKHDPNNWNVMSPSTKRQLVPAAWNQTTVQPPTPWLPVDLLLEIFARSDAVTIIRCAATSKPIRRAVHDAAFRRRIALRAEAGDAVLITRRVGQAPRQITLPFDAGLLKSFEPVASRRGLVVLRRRDGYFKELHVCNSFTGSWSRLPPGERFTGPLALLAVDDAGASFQLLVLDESMRRMQIFSAEDGKWGAVVETQLPPYFRPDTFYRYYNPVVLGGTTVYWLHDGVYIISLDINTARVTRIELPPECCKRLRSSQNVHKALQLTTSSDVKLCLLVAETCVISMWTMLDMTGEEGGSSSELWALEKMWTRQVVIKRQDIGWEHPNYSVRFLGFGELSSTVLLRMGDIGLVQINLRTKETRVLSHGFKEVGLDKLQMCLQETYLPSLLLAMKVF</sequence>
<evidence type="ECO:0000313" key="4">
    <source>
        <dbReference type="EMBL" id="TVU44783.1"/>
    </source>
</evidence>
<evidence type="ECO:0000313" key="5">
    <source>
        <dbReference type="Proteomes" id="UP000324897"/>
    </source>
</evidence>
<gene>
    <name evidence="3" type="ORF">EJB05_04227</name>
    <name evidence="4" type="ORF">EJB05_04239</name>
</gene>
<protein>
    <recommendedName>
        <fullName evidence="6">F-box domain-containing protein</fullName>
    </recommendedName>
</protein>
<evidence type="ECO:0000259" key="1">
    <source>
        <dbReference type="Pfam" id="PF12937"/>
    </source>
</evidence>
<name>A0A5J9W9X8_9POAL</name>